<comment type="caution">
    <text evidence="1">The sequence shown here is derived from an EMBL/GenBank/DDBJ whole genome shotgun (WGS) entry which is preliminary data.</text>
</comment>
<sequence>MGENLAYIVTKLLGSPEEAECISKFELHDHRPANHFRLILITEKNAWCRNISIELSNGKTFGINVGESYGKDHSKVKWDEMLIDLEGATWLKCYYSKMKVVMTTLKVKELNSSQMEALKTKTMVFYWPNDDSSYFNDASNRPSPGQIGASA</sequence>
<organism evidence="1 2">
    <name type="scientific">Polysphondylium violaceum</name>
    <dbReference type="NCBI Taxonomy" id="133409"/>
    <lineage>
        <taxon>Eukaryota</taxon>
        <taxon>Amoebozoa</taxon>
        <taxon>Evosea</taxon>
        <taxon>Eumycetozoa</taxon>
        <taxon>Dictyostelia</taxon>
        <taxon>Dictyosteliales</taxon>
        <taxon>Dictyosteliaceae</taxon>
        <taxon>Polysphondylium</taxon>
    </lineage>
</organism>
<dbReference type="Proteomes" id="UP000695562">
    <property type="component" value="Unassembled WGS sequence"/>
</dbReference>
<evidence type="ECO:0000313" key="2">
    <source>
        <dbReference type="Proteomes" id="UP000695562"/>
    </source>
</evidence>
<accession>A0A8J4PRV0</accession>
<evidence type="ECO:0000313" key="1">
    <source>
        <dbReference type="EMBL" id="KAF2072563.1"/>
    </source>
</evidence>
<keyword evidence="2" id="KW-1185">Reference proteome</keyword>
<name>A0A8J4PRV0_9MYCE</name>
<dbReference type="AlphaFoldDB" id="A0A8J4PRV0"/>
<gene>
    <name evidence="1" type="ORF">CYY_006112</name>
</gene>
<proteinExistence type="predicted"/>
<reference evidence="1" key="1">
    <citation type="submission" date="2020-01" db="EMBL/GenBank/DDBJ databases">
        <title>Development of genomics and gene disruption for Polysphondylium violaceum indicates a role for the polyketide synthase stlB in stalk morphogenesis.</title>
        <authorList>
            <person name="Narita B."/>
            <person name="Kawabe Y."/>
            <person name="Kin K."/>
            <person name="Saito T."/>
            <person name="Gibbs R."/>
            <person name="Kuspa A."/>
            <person name="Muzny D."/>
            <person name="Queller D."/>
            <person name="Richards S."/>
            <person name="Strassman J."/>
            <person name="Sucgang R."/>
            <person name="Worley K."/>
            <person name="Schaap P."/>
        </authorList>
    </citation>
    <scope>NUCLEOTIDE SEQUENCE</scope>
    <source>
        <strain evidence="1">QSvi11</strain>
    </source>
</reference>
<dbReference type="EMBL" id="AJWJ01000268">
    <property type="protein sequence ID" value="KAF2072563.1"/>
    <property type="molecule type" value="Genomic_DNA"/>
</dbReference>
<dbReference type="OrthoDB" id="22678at2759"/>
<protein>
    <submittedName>
        <fullName evidence="1">Uncharacterized protein</fullName>
    </submittedName>
</protein>